<keyword evidence="2" id="KW-0963">Cytoplasm</keyword>
<dbReference type="InterPro" id="IPR056292">
    <property type="entry name" value="DRC7_C"/>
</dbReference>
<keyword evidence="7" id="KW-1185">Reference proteome</keyword>
<organism evidence="6 7">
    <name type="scientific">Monoraphidium neglectum</name>
    <dbReference type="NCBI Taxonomy" id="145388"/>
    <lineage>
        <taxon>Eukaryota</taxon>
        <taxon>Viridiplantae</taxon>
        <taxon>Chlorophyta</taxon>
        <taxon>core chlorophytes</taxon>
        <taxon>Chlorophyceae</taxon>
        <taxon>CS clade</taxon>
        <taxon>Sphaeropleales</taxon>
        <taxon>Selenastraceae</taxon>
        <taxon>Monoraphidium</taxon>
    </lineage>
</organism>
<comment type="subcellular location">
    <subcellularLocation>
        <location evidence="1">Cytoplasm</location>
        <location evidence="1">Cytoskeleton</location>
    </subcellularLocation>
</comment>
<feature type="domain" description="Dynein regulatory complex subunit 7 C-terminal" evidence="5">
    <location>
        <begin position="193"/>
        <end position="290"/>
    </location>
</feature>
<dbReference type="RefSeq" id="XP_013894117.1">
    <property type="nucleotide sequence ID" value="XM_014038663.1"/>
</dbReference>
<dbReference type="PANTHER" id="PTHR35249">
    <property type="entry name" value="DYNEIN REGULATORY COMPLEX SUBUNIT 7"/>
    <property type="match status" value="1"/>
</dbReference>
<evidence type="ECO:0000313" key="7">
    <source>
        <dbReference type="Proteomes" id="UP000054498"/>
    </source>
</evidence>
<evidence type="ECO:0000256" key="3">
    <source>
        <dbReference type="ARBA" id="ARBA00023212"/>
    </source>
</evidence>
<dbReference type="PANTHER" id="PTHR35249:SF2">
    <property type="entry name" value="DYNEIN REGULATORY COMPLEX SUBUNIT 7"/>
    <property type="match status" value="1"/>
</dbReference>
<dbReference type="Pfam" id="PF24671">
    <property type="entry name" value="DRC7_C"/>
    <property type="match status" value="1"/>
</dbReference>
<protein>
    <submittedName>
        <fullName evidence="6">Uncharacterized protein</fullName>
    </submittedName>
</protein>
<keyword evidence="3" id="KW-0206">Cytoskeleton</keyword>
<dbReference type="InterPro" id="IPR056291">
    <property type="entry name" value="MORN_DRC7"/>
</dbReference>
<gene>
    <name evidence="6" type="ORF">MNEG_12866</name>
</gene>
<evidence type="ECO:0000259" key="4">
    <source>
        <dbReference type="Pfam" id="PF24667"/>
    </source>
</evidence>
<dbReference type="AlphaFoldDB" id="A0A0D2J5E4"/>
<dbReference type="Pfam" id="PF24667">
    <property type="entry name" value="MORN_DRC7"/>
    <property type="match status" value="1"/>
</dbReference>
<evidence type="ECO:0000259" key="5">
    <source>
        <dbReference type="Pfam" id="PF24671"/>
    </source>
</evidence>
<dbReference type="GO" id="GO:0048870">
    <property type="term" value="P:cell motility"/>
    <property type="evidence" value="ECO:0007669"/>
    <property type="project" value="TreeGrafter"/>
</dbReference>
<dbReference type="Proteomes" id="UP000054498">
    <property type="component" value="Unassembled WGS sequence"/>
</dbReference>
<dbReference type="GO" id="GO:0005856">
    <property type="term" value="C:cytoskeleton"/>
    <property type="evidence" value="ECO:0007669"/>
    <property type="project" value="UniProtKB-SubCell"/>
</dbReference>
<name>A0A0D2J5E4_9CHLO</name>
<sequence>MGRAGGGGGSSSAVAAPVEGGVGAGAGAGAGERALAIMKMAEKFSRDASKPADEDVAKRVFHVAAGRVEVRYHLGEGRITAGHVVLQRDGPAQAVQINPLAPKPRALDLLQLFRTLQAAERDACQAVRDSEWESREIARVRAGQEQGIALEVPYYDVARVKAEDSDDEPPDEASSAADYLTPFLPPGLGAGGMTREQCLAVRERCLRALKDRLARLDEEQAALARRQAAFSRDRDMLTPAEEEEHEVAAQEAGFRINILQRRLARHEEAALSKYYELDRKLRNDARLALLLVPA</sequence>
<accession>A0A0D2J5E4</accession>
<proteinExistence type="predicted"/>
<dbReference type="OrthoDB" id="10251809at2759"/>
<evidence type="ECO:0000256" key="2">
    <source>
        <dbReference type="ARBA" id="ARBA00022490"/>
    </source>
</evidence>
<reference evidence="6 7" key="1">
    <citation type="journal article" date="2013" name="BMC Genomics">
        <title>Reconstruction of the lipid metabolism for the microalga Monoraphidium neglectum from its genome sequence reveals characteristics suitable for biofuel production.</title>
        <authorList>
            <person name="Bogen C."/>
            <person name="Al-Dilaimi A."/>
            <person name="Albersmeier A."/>
            <person name="Wichmann J."/>
            <person name="Grundmann M."/>
            <person name="Rupp O."/>
            <person name="Lauersen K.J."/>
            <person name="Blifernez-Klassen O."/>
            <person name="Kalinowski J."/>
            <person name="Goesmann A."/>
            <person name="Mussgnug J.H."/>
            <person name="Kruse O."/>
        </authorList>
    </citation>
    <scope>NUCLEOTIDE SEQUENCE [LARGE SCALE GENOMIC DNA]</scope>
    <source>
        <strain evidence="6 7">SAG 48.87</strain>
    </source>
</reference>
<dbReference type="InterPro" id="IPR033551">
    <property type="entry name" value="DRC7/lobo"/>
</dbReference>
<evidence type="ECO:0000313" key="6">
    <source>
        <dbReference type="EMBL" id="KIY95097.1"/>
    </source>
</evidence>
<feature type="domain" description="Dynein regulatory complex subunit 7 MORN" evidence="4">
    <location>
        <begin position="34"/>
        <end position="152"/>
    </location>
</feature>
<dbReference type="EMBL" id="KK103700">
    <property type="protein sequence ID" value="KIY95097.1"/>
    <property type="molecule type" value="Genomic_DNA"/>
</dbReference>
<dbReference type="GeneID" id="25730271"/>
<dbReference type="STRING" id="145388.A0A0D2J5E4"/>
<evidence type="ECO:0000256" key="1">
    <source>
        <dbReference type="ARBA" id="ARBA00004245"/>
    </source>
</evidence>
<dbReference type="KEGG" id="mng:MNEG_12866"/>
<dbReference type="GO" id="GO:0031514">
    <property type="term" value="C:motile cilium"/>
    <property type="evidence" value="ECO:0007669"/>
    <property type="project" value="TreeGrafter"/>
</dbReference>